<evidence type="ECO:0008006" key="3">
    <source>
        <dbReference type="Google" id="ProtNLM"/>
    </source>
</evidence>
<comment type="caution">
    <text evidence="1">The sequence shown here is derived from an EMBL/GenBank/DDBJ whole genome shotgun (WGS) entry which is preliminary data.</text>
</comment>
<name>A0ABW0ZD84_9ACTN</name>
<dbReference type="RefSeq" id="WP_136433942.1">
    <property type="nucleotide sequence ID" value="NZ_JBHSNS010000003.1"/>
</dbReference>
<evidence type="ECO:0000313" key="2">
    <source>
        <dbReference type="Proteomes" id="UP001596072"/>
    </source>
</evidence>
<evidence type="ECO:0000313" key="1">
    <source>
        <dbReference type="EMBL" id="MFC5728954.1"/>
    </source>
</evidence>
<protein>
    <recommendedName>
        <fullName evidence="3">Lipoprotein</fullName>
    </recommendedName>
</protein>
<keyword evidence="2" id="KW-1185">Reference proteome</keyword>
<dbReference type="EMBL" id="JBHSNS010000003">
    <property type="protein sequence ID" value="MFC5728954.1"/>
    <property type="molecule type" value="Genomic_DNA"/>
</dbReference>
<reference evidence="2" key="1">
    <citation type="journal article" date="2019" name="Int. J. Syst. Evol. Microbiol.">
        <title>The Global Catalogue of Microorganisms (GCM) 10K type strain sequencing project: providing services to taxonomists for standard genome sequencing and annotation.</title>
        <authorList>
            <consortium name="The Broad Institute Genomics Platform"/>
            <consortium name="The Broad Institute Genome Sequencing Center for Infectious Disease"/>
            <person name="Wu L."/>
            <person name="Ma J."/>
        </authorList>
    </citation>
    <scope>NUCLEOTIDE SEQUENCE [LARGE SCALE GENOMIC DNA]</scope>
    <source>
        <strain evidence="2">YIM 94188</strain>
    </source>
</reference>
<dbReference type="Proteomes" id="UP001596072">
    <property type="component" value="Unassembled WGS sequence"/>
</dbReference>
<sequence>MPIQGSTIAGAVFGVVLLAGVVGFGVGLPELVGDSAESASSADLPELPDALDDRMVAVSAVTPEQVGVTTPQDEAGLDQVTEAAAENETEAGAALAEQYGAATVRAYIDIAGMTGGDGQTAPAHVAVTVVPGEMGLVIPNGPFAIDQSGSHYELREIDGHRCAVAWREEVDQMTGEPTGAEVPASAYQAECRAERDGVAYDVFSTGLEPEKLAGYLDRVLELTAED</sequence>
<proteinExistence type="predicted"/>
<organism evidence="1 2">
    <name type="scientific">Nocardioides vastitatis</name>
    <dbReference type="NCBI Taxonomy" id="2568655"/>
    <lineage>
        <taxon>Bacteria</taxon>
        <taxon>Bacillati</taxon>
        <taxon>Actinomycetota</taxon>
        <taxon>Actinomycetes</taxon>
        <taxon>Propionibacteriales</taxon>
        <taxon>Nocardioidaceae</taxon>
        <taxon>Nocardioides</taxon>
    </lineage>
</organism>
<gene>
    <name evidence="1" type="ORF">ACFPQB_08485</name>
</gene>
<accession>A0ABW0ZD84</accession>